<name>A0A2T7BN38_9BACT</name>
<dbReference type="OrthoDB" id="9789566at2"/>
<dbReference type="PANTHER" id="PTHR30055:SF234">
    <property type="entry name" value="HTH-TYPE TRANSCRIPTIONAL REGULATOR BETI"/>
    <property type="match status" value="1"/>
</dbReference>
<reference evidence="6 7" key="1">
    <citation type="submission" date="2018-04" db="EMBL/GenBank/DDBJ databases">
        <title>Chitinophaga fuyangensis sp. nov., isolated from soil in a chemical factory.</title>
        <authorList>
            <person name="Chen K."/>
        </authorList>
    </citation>
    <scope>NUCLEOTIDE SEQUENCE [LARGE SCALE GENOMIC DNA]</scope>
    <source>
        <strain evidence="6 7">LY-1</strain>
    </source>
</reference>
<dbReference type="GO" id="GO:0000976">
    <property type="term" value="F:transcription cis-regulatory region binding"/>
    <property type="evidence" value="ECO:0007669"/>
    <property type="project" value="TreeGrafter"/>
</dbReference>
<dbReference type="Proteomes" id="UP000244450">
    <property type="component" value="Unassembled WGS sequence"/>
</dbReference>
<dbReference type="PANTHER" id="PTHR30055">
    <property type="entry name" value="HTH-TYPE TRANSCRIPTIONAL REGULATOR RUTR"/>
    <property type="match status" value="1"/>
</dbReference>
<dbReference type="InterPro" id="IPR050109">
    <property type="entry name" value="HTH-type_TetR-like_transc_reg"/>
</dbReference>
<feature type="DNA-binding region" description="H-T-H motif" evidence="4">
    <location>
        <begin position="33"/>
        <end position="52"/>
    </location>
</feature>
<evidence type="ECO:0000256" key="2">
    <source>
        <dbReference type="ARBA" id="ARBA00023125"/>
    </source>
</evidence>
<evidence type="ECO:0000313" key="6">
    <source>
        <dbReference type="EMBL" id="PUZ29095.1"/>
    </source>
</evidence>
<keyword evidence="1" id="KW-0805">Transcription regulation</keyword>
<dbReference type="PRINTS" id="PR00455">
    <property type="entry name" value="HTHTETR"/>
</dbReference>
<dbReference type="PROSITE" id="PS50977">
    <property type="entry name" value="HTH_TETR_2"/>
    <property type="match status" value="1"/>
</dbReference>
<dbReference type="Pfam" id="PF00440">
    <property type="entry name" value="TetR_N"/>
    <property type="match status" value="1"/>
</dbReference>
<feature type="domain" description="HTH tetR-type" evidence="5">
    <location>
        <begin position="10"/>
        <end position="70"/>
    </location>
</feature>
<dbReference type="InterPro" id="IPR036271">
    <property type="entry name" value="Tet_transcr_reg_TetR-rel_C_sf"/>
</dbReference>
<evidence type="ECO:0000256" key="4">
    <source>
        <dbReference type="PROSITE-ProRule" id="PRU00335"/>
    </source>
</evidence>
<dbReference type="InterPro" id="IPR001647">
    <property type="entry name" value="HTH_TetR"/>
</dbReference>
<protein>
    <submittedName>
        <fullName evidence="6">TetR/AcrR family transcriptional regulator</fullName>
    </submittedName>
</protein>
<sequence length="206" mass="23533">MTSQSSTKDPSIQQQIILAAQQLFRLYGLQKVTMDDVAREIGKGRSSLYYYYKSKEELLDAAIDIEMREILADLSAAADKAPGFEEKLSAYCMARLKRSEKRKAFYSTLDEHIQNAGEMTEYMKMRETIHLRFRQLEIPLIKSILQHGVKEGKLRKLSTKEQDTLAFLLLSALQGFKKEINLKNSYQGIGPAIEMLTAMVLQGFRP</sequence>
<dbReference type="EMBL" id="QCYK01000001">
    <property type="protein sequence ID" value="PUZ29095.1"/>
    <property type="molecule type" value="Genomic_DNA"/>
</dbReference>
<proteinExistence type="predicted"/>
<keyword evidence="2 4" id="KW-0238">DNA-binding</keyword>
<gene>
    <name evidence="6" type="ORF">DCC81_06415</name>
</gene>
<dbReference type="AlphaFoldDB" id="A0A2T7BN38"/>
<dbReference type="SUPFAM" id="SSF46689">
    <property type="entry name" value="Homeodomain-like"/>
    <property type="match status" value="1"/>
</dbReference>
<evidence type="ECO:0000313" key="7">
    <source>
        <dbReference type="Proteomes" id="UP000244450"/>
    </source>
</evidence>
<dbReference type="Gene3D" id="1.10.10.60">
    <property type="entry name" value="Homeodomain-like"/>
    <property type="match status" value="1"/>
</dbReference>
<dbReference type="GO" id="GO:0003700">
    <property type="term" value="F:DNA-binding transcription factor activity"/>
    <property type="evidence" value="ECO:0007669"/>
    <property type="project" value="TreeGrafter"/>
</dbReference>
<dbReference type="RefSeq" id="WP_108685734.1">
    <property type="nucleotide sequence ID" value="NZ_QCYK01000001.1"/>
</dbReference>
<evidence type="ECO:0000259" key="5">
    <source>
        <dbReference type="PROSITE" id="PS50977"/>
    </source>
</evidence>
<dbReference type="InterPro" id="IPR009057">
    <property type="entry name" value="Homeodomain-like_sf"/>
</dbReference>
<evidence type="ECO:0000256" key="1">
    <source>
        <dbReference type="ARBA" id="ARBA00023015"/>
    </source>
</evidence>
<dbReference type="SUPFAM" id="SSF48498">
    <property type="entry name" value="Tetracyclin repressor-like, C-terminal domain"/>
    <property type="match status" value="1"/>
</dbReference>
<keyword evidence="7" id="KW-1185">Reference proteome</keyword>
<accession>A0A2T7BN38</accession>
<dbReference type="Gene3D" id="1.10.357.10">
    <property type="entry name" value="Tetracycline Repressor, domain 2"/>
    <property type="match status" value="1"/>
</dbReference>
<comment type="caution">
    <text evidence="6">The sequence shown here is derived from an EMBL/GenBank/DDBJ whole genome shotgun (WGS) entry which is preliminary data.</text>
</comment>
<organism evidence="6 7">
    <name type="scientific">Chitinophaga parva</name>
    <dbReference type="NCBI Taxonomy" id="2169414"/>
    <lineage>
        <taxon>Bacteria</taxon>
        <taxon>Pseudomonadati</taxon>
        <taxon>Bacteroidota</taxon>
        <taxon>Chitinophagia</taxon>
        <taxon>Chitinophagales</taxon>
        <taxon>Chitinophagaceae</taxon>
        <taxon>Chitinophaga</taxon>
    </lineage>
</organism>
<keyword evidence="3" id="KW-0804">Transcription</keyword>
<evidence type="ECO:0000256" key="3">
    <source>
        <dbReference type="ARBA" id="ARBA00023163"/>
    </source>
</evidence>